<evidence type="ECO:0000313" key="1">
    <source>
        <dbReference type="EMBL" id="MBX66323.1"/>
    </source>
</evidence>
<name>A0A2P2QH49_RHIMU</name>
<sequence length="50" mass="5521">MLKAPNPCAKIAPTPLTEVPCQAYTILEALRWFLVSSICLSNMSLRDLSI</sequence>
<accession>A0A2P2QH49</accession>
<organism evidence="1">
    <name type="scientific">Rhizophora mucronata</name>
    <name type="common">Asiatic mangrove</name>
    <dbReference type="NCBI Taxonomy" id="61149"/>
    <lineage>
        <taxon>Eukaryota</taxon>
        <taxon>Viridiplantae</taxon>
        <taxon>Streptophyta</taxon>
        <taxon>Embryophyta</taxon>
        <taxon>Tracheophyta</taxon>
        <taxon>Spermatophyta</taxon>
        <taxon>Magnoliopsida</taxon>
        <taxon>eudicotyledons</taxon>
        <taxon>Gunneridae</taxon>
        <taxon>Pentapetalae</taxon>
        <taxon>rosids</taxon>
        <taxon>fabids</taxon>
        <taxon>Malpighiales</taxon>
        <taxon>Rhizophoraceae</taxon>
        <taxon>Rhizophora</taxon>
    </lineage>
</organism>
<dbReference type="EMBL" id="GGEC01085839">
    <property type="protein sequence ID" value="MBX66323.1"/>
    <property type="molecule type" value="Transcribed_RNA"/>
</dbReference>
<protein>
    <submittedName>
        <fullName evidence="1">Uncharacterized protein</fullName>
    </submittedName>
</protein>
<proteinExistence type="predicted"/>
<reference evidence="1" key="1">
    <citation type="submission" date="2018-02" db="EMBL/GenBank/DDBJ databases">
        <title>Rhizophora mucronata_Transcriptome.</title>
        <authorList>
            <person name="Meera S.P."/>
            <person name="Sreeshan A."/>
            <person name="Augustine A."/>
        </authorList>
    </citation>
    <scope>NUCLEOTIDE SEQUENCE</scope>
    <source>
        <tissue evidence="1">Leaf</tissue>
    </source>
</reference>
<dbReference type="AlphaFoldDB" id="A0A2P2QH49"/>